<dbReference type="Gene3D" id="3.40.50.720">
    <property type="entry name" value="NAD(P)-binding Rossmann-like Domain"/>
    <property type="match status" value="1"/>
</dbReference>
<dbReference type="PANTHER" id="PTHR11117">
    <property type="entry name" value="SUCCINYL-COA LIGASE SUBUNIT ALPHA"/>
    <property type="match status" value="1"/>
</dbReference>
<dbReference type="SUPFAM" id="SSF51735">
    <property type="entry name" value="NAD(P)-binding Rossmann-fold domains"/>
    <property type="match status" value="1"/>
</dbReference>
<evidence type="ECO:0000313" key="4">
    <source>
        <dbReference type="Proteomes" id="UP000295818"/>
    </source>
</evidence>
<sequence>MSTRVTVRKNSYKDSVRLLEATRAILGSPGVSWGWALMATPANLATLEEQGIAGEAGEAGEAAANDLVLAVRADDDAAATAALESAEATLFAANSGEDEVAAQSTTDLAGAVAEHPDANVAIVSVPGAYAALETHKALSAGLDVLLFSDNVPLADEIELKERARDLGRLVMGPGAGTAMIAGAGLGFANRVAAGPVGIVAAAGTGAQEVMSLLDRWGVGVSHVIGVGGRDLSPEVGGLMAESAIRALDADDRTQAILLVSKPPARDVAERLLKVPSKPTVAALMGLRDELSTADNVTVVNTLEQGAIRTLGLIGGSAPDLVQDLAEQVAGLITGLDSTRRKVVGLYSGGTLCYEALTIATDHLGPIHSNVPLDKSLTVDTAAPDAHLFLDLGEEEYTKGRPHPMIDPQARIEFLERQVDDNRVAAVLLDVVIGDGAHDDPAGTLAAAIEKVTASGAAVVAYVLGTERDPQGFAAQQETLRQAGAIVTETAARAALAASAIALRDPALVATEL</sequence>
<dbReference type="Pfam" id="PF00549">
    <property type="entry name" value="Ligase_CoA"/>
    <property type="match status" value="1"/>
</dbReference>
<evidence type="ECO:0000259" key="1">
    <source>
        <dbReference type="Pfam" id="PF00549"/>
    </source>
</evidence>
<proteinExistence type="predicted"/>
<accession>A0ABY2BTU3</accession>
<dbReference type="InterPro" id="IPR016102">
    <property type="entry name" value="Succinyl-CoA_synth-like"/>
</dbReference>
<dbReference type="InterPro" id="IPR003781">
    <property type="entry name" value="CoA-bd"/>
</dbReference>
<reference evidence="3 4" key="1">
    <citation type="journal article" date="2015" name="Stand. Genomic Sci.">
        <title>Genomic Encyclopedia of Bacterial and Archaeal Type Strains, Phase III: the genomes of soil and plant-associated and newly described type strains.</title>
        <authorList>
            <person name="Whitman W.B."/>
            <person name="Woyke T."/>
            <person name="Klenk H.P."/>
            <person name="Zhou Y."/>
            <person name="Lilburn T.G."/>
            <person name="Beck B.J."/>
            <person name="De Vos P."/>
            <person name="Vandamme P."/>
            <person name="Eisen J.A."/>
            <person name="Garrity G."/>
            <person name="Hugenholtz P."/>
            <person name="Kyrpides N.C."/>
        </authorList>
    </citation>
    <scope>NUCLEOTIDE SEQUENCE [LARGE SCALE GENOMIC DNA]</scope>
    <source>
        <strain evidence="3 4">VKM Ac-2538</strain>
    </source>
</reference>
<comment type="caution">
    <text evidence="3">The sequence shown here is derived from an EMBL/GenBank/DDBJ whole genome shotgun (WGS) entry which is preliminary data.</text>
</comment>
<dbReference type="InterPro" id="IPR036291">
    <property type="entry name" value="NAD(P)-bd_dom_sf"/>
</dbReference>
<protein>
    <submittedName>
        <fullName evidence="3">FdrA protein</fullName>
    </submittedName>
</protein>
<name>A0ABY2BTU3_9ACTN</name>
<dbReference type="Pfam" id="PF02629">
    <property type="entry name" value="CoA_binding"/>
    <property type="match status" value="1"/>
</dbReference>
<dbReference type="PANTHER" id="PTHR11117:SF24">
    <property type="entry name" value="PROTEIN FDRA"/>
    <property type="match status" value="1"/>
</dbReference>
<dbReference type="RefSeq" id="WP_132187446.1">
    <property type="nucleotide sequence ID" value="NZ_SLWM01000001.1"/>
</dbReference>
<dbReference type="Gene3D" id="3.40.50.261">
    <property type="entry name" value="Succinyl-CoA synthetase domains"/>
    <property type="match status" value="2"/>
</dbReference>
<evidence type="ECO:0000259" key="2">
    <source>
        <dbReference type="Pfam" id="PF02629"/>
    </source>
</evidence>
<feature type="domain" description="ATP-citrate synthase/succinyl-CoA ligase C-terminal" evidence="1">
    <location>
        <begin position="345"/>
        <end position="499"/>
    </location>
</feature>
<dbReference type="SUPFAM" id="SSF52210">
    <property type="entry name" value="Succinyl-CoA synthetase domains"/>
    <property type="match status" value="2"/>
</dbReference>
<feature type="domain" description="CoA-binding" evidence="2">
    <location>
        <begin position="195"/>
        <end position="280"/>
    </location>
</feature>
<dbReference type="Proteomes" id="UP000295818">
    <property type="component" value="Unassembled WGS sequence"/>
</dbReference>
<gene>
    <name evidence="3" type="ORF">EV644_101160</name>
</gene>
<dbReference type="InterPro" id="IPR005811">
    <property type="entry name" value="SUCC_ACL_C"/>
</dbReference>
<evidence type="ECO:0000313" key="3">
    <source>
        <dbReference type="EMBL" id="TCO31520.1"/>
    </source>
</evidence>
<dbReference type="EMBL" id="SLWM01000001">
    <property type="protein sequence ID" value="TCO31520.1"/>
    <property type="molecule type" value="Genomic_DNA"/>
</dbReference>
<organism evidence="3 4">
    <name type="scientific">Kribbella orskensis</name>
    <dbReference type="NCBI Taxonomy" id="2512216"/>
    <lineage>
        <taxon>Bacteria</taxon>
        <taxon>Bacillati</taxon>
        <taxon>Actinomycetota</taxon>
        <taxon>Actinomycetes</taxon>
        <taxon>Propionibacteriales</taxon>
        <taxon>Kribbellaceae</taxon>
        <taxon>Kribbella</taxon>
    </lineage>
</organism>
<keyword evidence="4" id="KW-1185">Reference proteome</keyword>